<dbReference type="PANTHER" id="PTHR36985:SF1">
    <property type="entry name" value="TRANSLOCATION AND ASSEMBLY MODULE SUBUNIT TAMB"/>
    <property type="match status" value="1"/>
</dbReference>
<dbReference type="EMBL" id="BQKE01000002">
    <property type="protein sequence ID" value="GJM63176.1"/>
    <property type="molecule type" value="Genomic_DNA"/>
</dbReference>
<comment type="caution">
    <text evidence="7">The sequence shown here is derived from an EMBL/GenBank/DDBJ whole genome shotgun (WGS) entry which is preliminary data.</text>
</comment>
<organism evidence="7 8">
    <name type="scientific">Persicobacter diffluens</name>
    <dbReference type="NCBI Taxonomy" id="981"/>
    <lineage>
        <taxon>Bacteria</taxon>
        <taxon>Pseudomonadati</taxon>
        <taxon>Bacteroidota</taxon>
        <taxon>Cytophagia</taxon>
        <taxon>Cytophagales</taxon>
        <taxon>Persicobacteraceae</taxon>
        <taxon>Persicobacter</taxon>
    </lineage>
</organism>
<feature type="compositionally biased region" description="Polar residues" evidence="5">
    <location>
        <begin position="218"/>
        <end position="230"/>
    </location>
</feature>
<feature type="domain" description="Translocation and assembly module TamB C-terminal" evidence="6">
    <location>
        <begin position="996"/>
        <end position="1430"/>
    </location>
</feature>
<evidence type="ECO:0000256" key="5">
    <source>
        <dbReference type="SAM" id="MobiDB-lite"/>
    </source>
</evidence>
<reference evidence="7 8" key="1">
    <citation type="submission" date="2021-12" db="EMBL/GenBank/DDBJ databases">
        <title>Genome sequencing of bacteria with rrn-lacking chromosome and rrn-plasmid.</title>
        <authorList>
            <person name="Anda M."/>
            <person name="Iwasaki W."/>
        </authorList>
    </citation>
    <scope>NUCLEOTIDE SEQUENCE [LARGE SCALE GENOMIC DNA]</scope>
    <source>
        <strain evidence="7 8">NBRC 15940</strain>
    </source>
</reference>
<protein>
    <recommendedName>
        <fullName evidence="6">Translocation and assembly module TamB C-terminal domain-containing protein</fullName>
    </recommendedName>
</protein>
<dbReference type="Proteomes" id="UP001310022">
    <property type="component" value="Unassembled WGS sequence"/>
</dbReference>
<proteinExistence type="predicted"/>
<evidence type="ECO:0000313" key="7">
    <source>
        <dbReference type="EMBL" id="GJM63176.1"/>
    </source>
</evidence>
<dbReference type="Pfam" id="PF04357">
    <property type="entry name" value="TamB"/>
    <property type="match status" value="1"/>
</dbReference>
<keyword evidence="4" id="KW-0472">Membrane</keyword>
<evidence type="ECO:0000256" key="1">
    <source>
        <dbReference type="ARBA" id="ARBA00004167"/>
    </source>
</evidence>
<evidence type="ECO:0000256" key="2">
    <source>
        <dbReference type="ARBA" id="ARBA00022692"/>
    </source>
</evidence>
<keyword evidence="3" id="KW-1133">Transmembrane helix</keyword>
<dbReference type="PANTHER" id="PTHR36985">
    <property type="entry name" value="TRANSLOCATION AND ASSEMBLY MODULE SUBUNIT TAMB"/>
    <property type="match status" value="1"/>
</dbReference>
<gene>
    <name evidence="7" type="ORF">PEDI_37280</name>
</gene>
<name>A0AAN5ANB1_9BACT</name>
<sequence length="1450" mass="160765">MLKKLLLILGALLVGLLLLVFILLGTVLFVPAVQQKIADQLSNYIETKSEAPTQIGLFRLKPFQGIFLEEVLLQTPEADTLAYIQEASLRWELSNLLNGDLLMSSFLIQNARARVDMRSEKPNYQYILDAFGVQESAPDTTNSPPPPLFIGLDSIMVRQLSVDFKMDGLEATADLDSLTLYTLSVDLEKEAYGIDQVQTTGLIADVLMPATTPGGDQDASQPKQTSPEDTTISNLSFFLNHLEVDQYALRYHTKKANFRYEGQLNPEDMGIKDLSLVLDSLHYSADKISAQLKQAKLKEQNGLRVRKLKGDFSMEGSAILLQALEFKTSSSLLNAAANINLPTYDFKGIRKGEVKAVMDTLYFSAEDINYLGAKTAGLNLSTADWIGGNLEADIQQGKGPVDFQLKTSRNSTAYLSGKMRVLKGNLVQMEVDSLGLNSYLEEALWVLDSASWLGNPHPDSVSLHLSGLLNPEKVDISGGINSDWGNAILVADAENIEDLVNLKYQISAGLDDFRVQQIFGDSLPNHIHGGIKVAGEGTSFPDLAVNFSIDSLSFDYLSEEYGPVDGDGYWKYGDFHFALGQDSPVFPFKLLADGFYKDSLEVDWDLTLEPVDLMPLGLWEESLELSLASKGKAKMRADVVSILAGIEGFRIRQEQVDVGFDSLSVEAFFDGDSLQANMTGDLFELEAMGIANVEKWKAYFTELSNIGEGNQATSDSLDIPWFSFDLKWKEHDLYTSGIIPGVRQLASGELTFHWDDRNDIFDLGFQLPRLRMDSLDVYGVDVMIGQQEGKEEAAFHLDLDSLFAGADGLIQAHWKGEILTDSLASTLALVMNEDSLQSDLFFYRDLNSDQHKEVGLYVRNLFFNDRQYGDLMLTAISQEAKVFDLLLDLSGRQKIHGEAKVNLQGESPEAKGFLQLDTLELYAYAPLLEASVDSLSGLITGRLDFEYQNEEPKAEGAIKFREVYARPMEYPVVLYLKDEKILLEKDFLEFEKFGLTDPNGKRIDIQGTLGLAGKQPLDLTIKGKPFLAMNAPKSRKGLAYGDLTIKGDVSRPLVTGAFGVLNDTDLYLRLPDSQGAAAGHDQVIRFKQIETASPKDSIQLSVTAPEIKMKITVDDDSKFTVLVDEYSGDRMEIQGLADLNLHYKPDGTTGLEGNYEVKQGFYKLSFYGLVGRRFDFVQGSKIIFTGAPDRGILNLTARYEVAVPPYPIMVQSIDLGATGLEKAYKKKKDFYIDINISNEISDPRINFYLGMPPRGREDFGGDVYARISEINQDEAQRNKQAVSVLLTSSFIPEEESGGGNAVGNTARSSVSQLVESSLNKLSNSLVKGVDINFAIDNYDGENSAGSTEVGMNVSKSLLDDRLNVSVGGNMMLEDDQQSGASQISEDIEVEYALTQDRRYRLKGFRYQDTEDLLTQDVMTQGISILFSKDYNDILKFFEKKRAQEDSLINE</sequence>
<accession>A0AAN5ANB1</accession>
<dbReference type="GO" id="GO:0009306">
    <property type="term" value="P:protein secretion"/>
    <property type="evidence" value="ECO:0007669"/>
    <property type="project" value="InterPro"/>
</dbReference>
<dbReference type="RefSeq" id="WP_338238380.1">
    <property type="nucleotide sequence ID" value="NZ_BQKE01000002.1"/>
</dbReference>
<comment type="subcellular location">
    <subcellularLocation>
        <location evidence="1">Membrane</location>
        <topology evidence="1">Single-pass membrane protein</topology>
    </subcellularLocation>
</comment>
<keyword evidence="8" id="KW-1185">Reference proteome</keyword>
<dbReference type="InterPro" id="IPR007452">
    <property type="entry name" value="TamB_C"/>
</dbReference>
<dbReference type="GO" id="GO:0005886">
    <property type="term" value="C:plasma membrane"/>
    <property type="evidence" value="ECO:0007669"/>
    <property type="project" value="InterPro"/>
</dbReference>
<evidence type="ECO:0000256" key="4">
    <source>
        <dbReference type="ARBA" id="ARBA00023136"/>
    </source>
</evidence>
<evidence type="ECO:0000313" key="8">
    <source>
        <dbReference type="Proteomes" id="UP001310022"/>
    </source>
</evidence>
<evidence type="ECO:0000256" key="3">
    <source>
        <dbReference type="ARBA" id="ARBA00022989"/>
    </source>
</evidence>
<feature type="region of interest" description="Disordered" evidence="5">
    <location>
        <begin position="209"/>
        <end position="230"/>
    </location>
</feature>
<keyword evidence="2" id="KW-0812">Transmembrane</keyword>
<evidence type="ECO:0000259" key="6">
    <source>
        <dbReference type="Pfam" id="PF04357"/>
    </source>
</evidence>